<keyword evidence="1" id="KW-1133">Transmembrane helix</keyword>
<keyword evidence="3" id="KW-1185">Reference proteome</keyword>
<reference evidence="2 3" key="1">
    <citation type="submission" date="2015-09" db="EMBL/GenBank/DDBJ databases">
        <title>Trachymyrmex zeteki WGS genome.</title>
        <authorList>
            <person name="Nygaard S."/>
            <person name="Hu H."/>
            <person name="Boomsma J."/>
            <person name="Zhang G."/>
        </authorList>
    </citation>
    <scope>NUCLEOTIDE SEQUENCE [LARGE SCALE GENOMIC DNA]</scope>
    <source>
        <strain evidence="2">Tzet28-1</strain>
        <tissue evidence="2">Whole body</tissue>
    </source>
</reference>
<name>A0A151XJ96_9HYME</name>
<evidence type="ECO:0000313" key="3">
    <source>
        <dbReference type="Proteomes" id="UP000075809"/>
    </source>
</evidence>
<dbReference type="EMBL" id="KQ982074">
    <property type="protein sequence ID" value="KYQ60493.1"/>
    <property type="molecule type" value="Genomic_DNA"/>
</dbReference>
<gene>
    <name evidence="2" type="ORF">ALC60_00476</name>
</gene>
<protein>
    <submittedName>
        <fullName evidence="2">Uncharacterized protein</fullName>
    </submittedName>
</protein>
<dbReference type="Proteomes" id="UP000075809">
    <property type="component" value="Unassembled WGS sequence"/>
</dbReference>
<feature type="transmembrane region" description="Helical" evidence="1">
    <location>
        <begin position="25"/>
        <end position="44"/>
    </location>
</feature>
<keyword evidence="1" id="KW-0472">Membrane</keyword>
<keyword evidence="1" id="KW-0812">Transmembrane</keyword>
<organism evidence="2 3">
    <name type="scientific">Mycetomoellerius zeteki</name>
    <dbReference type="NCBI Taxonomy" id="64791"/>
    <lineage>
        <taxon>Eukaryota</taxon>
        <taxon>Metazoa</taxon>
        <taxon>Ecdysozoa</taxon>
        <taxon>Arthropoda</taxon>
        <taxon>Hexapoda</taxon>
        <taxon>Insecta</taxon>
        <taxon>Pterygota</taxon>
        <taxon>Neoptera</taxon>
        <taxon>Endopterygota</taxon>
        <taxon>Hymenoptera</taxon>
        <taxon>Apocrita</taxon>
        <taxon>Aculeata</taxon>
        <taxon>Formicoidea</taxon>
        <taxon>Formicidae</taxon>
        <taxon>Myrmicinae</taxon>
        <taxon>Mycetomoellerius</taxon>
    </lineage>
</organism>
<accession>A0A151XJ96</accession>
<proteinExistence type="predicted"/>
<dbReference type="AlphaFoldDB" id="A0A151XJ96"/>
<evidence type="ECO:0000313" key="2">
    <source>
        <dbReference type="EMBL" id="KYQ60493.1"/>
    </source>
</evidence>
<evidence type="ECO:0000256" key="1">
    <source>
        <dbReference type="SAM" id="Phobius"/>
    </source>
</evidence>
<sequence>MTASFGVVDGTHRRPEMRLLSRRSILLPILNSCFLIVIAVRARFLRVRPRQPQSIEYTNNRLR</sequence>